<keyword evidence="2" id="KW-1185">Reference proteome</keyword>
<protein>
    <submittedName>
        <fullName evidence="1">Uncharacterized protein</fullName>
    </submittedName>
</protein>
<name>A0A1S1HMI5_PROST</name>
<dbReference type="RefSeq" id="WP_070929268.1">
    <property type="nucleotide sequence ID" value="NZ_CANMXG010000001.1"/>
</dbReference>
<proteinExistence type="predicted"/>
<dbReference type="EMBL" id="LVIE01000190">
    <property type="protein sequence ID" value="OHT23298.1"/>
    <property type="molecule type" value="Genomic_DNA"/>
</dbReference>
<accession>A0A1S1HMI5</accession>
<gene>
    <name evidence="1" type="ORF">A3Q29_07750</name>
</gene>
<dbReference type="NCBIfam" id="NF047498">
    <property type="entry name" value="LIC_12616_fam"/>
    <property type="match status" value="1"/>
</dbReference>
<evidence type="ECO:0000313" key="1">
    <source>
        <dbReference type="EMBL" id="OHT23298.1"/>
    </source>
</evidence>
<dbReference type="Proteomes" id="UP000179588">
    <property type="component" value="Unassembled WGS sequence"/>
</dbReference>
<dbReference type="AlphaFoldDB" id="A0A1S1HMI5"/>
<reference evidence="1 2" key="1">
    <citation type="submission" date="2016-03" db="EMBL/GenBank/DDBJ databases">
        <title>Genome sequence of Providencia stuartii strain, isolated from the salivary glands of larval Lucilia sericata.</title>
        <authorList>
            <person name="Yuan Y."/>
            <person name="Zhang Y."/>
            <person name="Fu S."/>
            <person name="Crippen T.L."/>
            <person name="Visi D."/>
            <person name="Benbow M.E."/>
            <person name="Allen M."/>
            <person name="Tomberlin J.K."/>
            <person name="Sze S.-H."/>
            <person name="Tarone A.M."/>
        </authorList>
    </citation>
    <scope>NUCLEOTIDE SEQUENCE [LARGE SCALE GENOMIC DNA]</scope>
    <source>
        <strain evidence="1 2">Crippen</strain>
    </source>
</reference>
<evidence type="ECO:0000313" key="2">
    <source>
        <dbReference type="Proteomes" id="UP000179588"/>
    </source>
</evidence>
<organism evidence="1 2">
    <name type="scientific">Providencia stuartii</name>
    <dbReference type="NCBI Taxonomy" id="588"/>
    <lineage>
        <taxon>Bacteria</taxon>
        <taxon>Pseudomonadati</taxon>
        <taxon>Pseudomonadota</taxon>
        <taxon>Gammaproteobacteria</taxon>
        <taxon>Enterobacterales</taxon>
        <taxon>Morganellaceae</taxon>
        <taxon>Providencia</taxon>
    </lineage>
</organism>
<dbReference type="OrthoDB" id="5682327at2"/>
<comment type="caution">
    <text evidence="1">The sequence shown here is derived from an EMBL/GenBank/DDBJ whole genome shotgun (WGS) entry which is preliminary data.</text>
</comment>
<sequence length="166" mass="18620">MTTNTLSRLDISKVRQVIAMLTQLPEKQVIDGSTYTDTSAWNQFITVTPLTSEPIGIENKFDAENNREIITSTRETMIAIKAYGERCYLLIEDLSTQLQTYIAQQLFKAMGGGFVCESAIKHYPEDPIEGKPQTTQLNLTLSHIHRIESSLTHGESVIITTLKESI</sequence>